<evidence type="ECO:0000256" key="2">
    <source>
        <dbReference type="SAM" id="MobiDB-lite"/>
    </source>
</evidence>
<evidence type="ECO:0000313" key="3">
    <source>
        <dbReference type="EMBL" id="CAI4015029.1"/>
    </source>
</evidence>
<feature type="region of interest" description="Disordered" evidence="2">
    <location>
        <begin position="231"/>
        <end position="252"/>
    </location>
</feature>
<evidence type="ECO:0000313" key="5">
    <source>
        <dbReference type="Proteomes" id="UP001152797"/>
    </source>
</evidence>
<evidence type="ECO:0000256" key="1">
    <source>
        <dbReference type="SAM" id="Coils"/>
    </source>
</evidence>
<reference evidence="4" key="2">
    <citation type="submission" date="2024-04" db="EMBL/GenBank/DDBJ databases">
        <authorList>
            <person name="Chen Y."/>
            <person name="Shah S."/>
            <person name="Dougan E. K."/>
            <person name="Thang M."/>
            <person name="Chan C."/>
        </authorList>
    </citation>
    <scope>NUCLEOTIDE SEQUENCE [LARGE SCALE GENOMIC DNA]</scope>
</reference>
<dbReference type="EMBL" id="CAMXCT020006511">
    <property type="protein sequence ID" value="CAL1168404.1"/>
    <property type="molecule type" value="Genomic_DNA"/>
</dbReference>
<keyword evidence="1" id="KW-0175">Coiled coil</keyword>
<dbReference type="EMBL" id="CAMXCT030006511">
    <property type="protein sequence ID" value="CAL4802341.1"/>
    <property type="molecule type" value="Genomic_DNA"/>
</dbReference>
<feature type="coiled-coil region" evidence="1">
    <location>
        <begin position="67"/>
        <end position="160"/>
    </location>
</feature>
<dbReference type="AlphaFoldDB" id="A0A9P1GL69"/>
<keyword evidence="5" id="KW-1185">Reference proteome</keyword>
<dbReference type="OrthoDB" id="10466103at2759"/>
<gene>
    <name evidence="3" type="ORF">C1SCF055_LOCUS39883</name>
</gene>
<dbReference type="EMBL" id="CAMXCT010006511">
    <property type="protein sequence ID" value="CAI4015029.1"/>
    <property type="molecule type" value="Genomic_DNA"/>
</dbReference>
<protein>
    <submittedName>
        <fullName evidence="3">Uncharacterized protein</fullName>
    </submittedName>
</protein>
<name>A0A9P1GL69_9DINO</name>
<comment type="caution">
    <text evidence="3">The sequence shown here is derived from an EMBL/GenBank/DDBJ whole genome shotgun (WGS) entry which is preliminary data.</text>
</comment>
<organism evidence="3">
    <name type="scientific">Cladocopium goreaui</name>
    <dbReference type="NCBI Taxonomy" id="2562237"/>
    <lineage>
        <taxon>Eukaryota</taxon>
        <taxon>Sar</taxon>
        <taxon>Alveolata</taxon>
        <taxon>Dinophyceae</taxon>
        <taxon>Suessiales</taxon>
        <taxon>Symbiodiniaceae</taxon>
        <taxon>Cladocopium</taxon>
    </lineage>
</organism>
<proteinExistence type="predicted"/>
<evidence type="ECO:0000313" key="4">
    <source>
        <dbReference type="EMBL" id="CAL1168404.1"/>
    </source>
</evidence>
<dbReference type="Proteomes" id="UP001152797">
    <property type="component" value="Unassembled WGS sequence"/>
</dbReference>
<accession>A0A9P1GL69</accession>
<reference evidence="3" key="1">
    <citation type="submission" date="2022-10" db="EMBL/GenBank/DDBJ databases">
        <authorList>
            <person name="Chen Y."/>
            <person name="Dougan E. K."/>
            <person name="Chan C."/>
            <person name="Rhodes N."/>
            <person name="Thang M."/>
        </authorList>
    </citation>
    <scope>NUCLEOTIDE SEQUENCE</scope>
</reference>
<feature type="compositionally biased region" description="Basic and acidic residues" evidence="2">
    <location>
        <begin position="240"/>
        <end position="252"/>
    </location>
</feature>
<sequence length="252" mass="28775">MAVCPLALPKRNMEELEELEELKLHGSSKLQNNVQAELSNLEAKVLRECDTTRDFCHEQKQQVGEIHDQLRHELKEAVSNARAVAEELAQEMLRLKQNEEPKLAEQMEELKEKLVTDLVACEARLRTEEASTRQFTSDQAAQLRVAVEDLQVAVEKLQNGSEATPKVVPELSVEEVKQFETVRMTKVLSEGKVDFGSLDGERLGSLQAQRSQGRQQRQELLQRLSDAESRLQQQHGLVQRQKEHLEHLQKKS</sequence>